<dbReference type="AlphaFoldDB" id="A0A444YNP6"/>
<protein>
    <recommendedName>
        <fullName evidence="9">MsrB domain-containing protein</fullName>
    </recommendedName>
</protein>
<keyword evidence="5" id="KW-0813">Transport</keyword>
<dbReference type="GO" id="GO:0030091">
    <property type="term" value="P:protein repair"/>
    <property type="evidence" value="ECO:0007669"/>
    <property type="project" value="InterPro"/>
</dbReference>
<accession>A0A444YNP6</accession>
<evidence type="ECO:0000256" key="7">
    <source>
        <dbReference type="ARBA" id="ARBA00023284"/>
    </source>
</evidence>
<dbReference type="Proteomes" id="UP000289738">
    <property type="component" value="Chromosome B06"/>
</dbReference>
<comment type="similarity">
    <text evidence="2">Belongs to the MsrB Met sulfoxide reductase family.</text>
</comment>
<evidence type="ECO:0000256" key="1">
    <source>
        <dbReference type="ARBA" id="ARBA00001947"/>
    </source>
</evidence>
<comment type="caution">
    <text evidence="10">The sequence shown here is derived from an EMBL/GenBank/DDBJ whole genome shotgun (WGS) entry which is preliminary data.</text>
</comment>
<dbReference type="InterPro" id="IPR002579">
    <property type="entry name" value="Met_Sox_Rdtase_MsrB_dom"/>
</dbReference>
<name>A0A444YNP6_ARAHY</name>
<dbReference type="PANTHER" id="PTHR46081">
    <property type="entry name" value="PEPTIDE METHIONINE SULFOXIDE REDUCTASE 2"/>
    <property type="match status" value="1"/>
</dbReference>
<dbReference type="Pfam" id="PF01641">
    <property type="entry name" value="SelR"/>
    <property type="match status" value="1"/>
</dbReference>
<dbReference type="SUPFAM" id="SSF51316">
    <property type="entry name" value="Mss4-like"/>
    <property type="match status" value="1"/>
</dbReference>
<organism evidence="10 11">
    <name type="scientific">Arachis hypogaea</name>
    <name type="common">Peanut</name>
    <dbReference type="NCBI Taxonomy" id="3818"/>
    <lineage>
        <taxon>Eukaryota</taxon>
        <taxon>Viridiplantae</taxon>
        <taxon>Streptophyta</taxon>
        <taxon>Embryophyta</taxon>
        <taxon>Tracheophyta</taxon>
        <taxon>Spermatophyta</taxon>
        <taxon>Magnoliopsida</taxon>
        <taxon>eudicotyledons</taxon>
        <taxon>Gunneridae</taxon>
        <taxon>Pentapetalae</taxon>
        <taxon>rosids</taxon>
        <taxon>fabids</taxon>
        <taxon>Fabales</taxon>
        <taxon>Fabaceae</taxon>
        <taxon>Papilionoideae</taxon>
        <taxon>50 kb inversion clade</taxon>
        <taxon>dalbergioids sensu lato</taxon>
        <taxon>Dalbergieae</taxon>
        <taxon>Pterocarpus clade</taxon>
        <taxon>Arachis</taxon>
    </lineage>
</organism>
<evidence type="ECO:0000256" key="3">
    <source>
        <dbReference type="ARBA" id="ARBA00022723"/>
    </source>
</evidence>
<evidence type="ECO:0000256" key="4">
    <source>
        <dbReference type="ARBA" id="ARBA00022833"/>
    </source>
</evidence>
<dbReference type="Gene3D" id="2.170.150.20">
    <property type="entry name" value="Peptide methionine sulfoxide reductase"/>
    <property type="match status" value="1"/>
</dbReference>
<sequence length="315" mass="36686">MKYGFVNCDLITCMMLLMKMCETACVQIQCEKAESFLRKSEYWIARSTGFHIQKSENECRAILSPEFYEEGVYNCAGCATPLYRSSTKFYSGYGWPAFFEGLHGAINRSSDPDGRRTEITCVSCGGHLGHIFKREGFKTPTDERHCVNSVSRAYHRNALVILEKLYTEVSPCSLNYKNESQDSRTMFKDRFYTFFHCLLYLVAFGSGCMSRYCEIWYDSKKFWNLFHMQPMRDQKGEVQHFIGVQLNDSQHVDPLHNCITKNTVKEGEQLKRLPVLKKDETLCYYVQECKKWEVLCHQILSQVPLKQYDLILFAS</sequence>
<dbReference type="GO" id="GO:0033743">
    <property type="term" value="F:peptide-methionine (R)-S-oxide reductase activity"/>
    <property type="evidence" value="ECO:0007669"/>
    <property type="project" value="InterPro"/>
</dbReference>
<evidence type="ECO:0000256" key="6">
    <source>
        <dbReference type="ARBA" id="ARBA00023002"/>
    </source>
</evidence>
<keyword evidence="11" id="KW-1185">Reference proteome</keyword>
<comment type="cofactor">
    <cofactor evidence="1">
        <name>Zn(2+)</name>
        <dbReference type="ChEBI" id="CHEBI:29105"/>
    </cofactor>
</comment>
<dbReference type="GO" id="GO:0006979">
    <property type="term" value="P:response to oxidative stress"/>
    <property type="evidence" value="ECO:0007669"/>
    <property type="project" value="InterPro"/>
</dbReference>
<evidence type="ECO:0000259" key="9">
    <source>
        <dbReference type="PROSITE" id="PS51790"/>
    </source>
</evidence>
<dbReference type="PANTHER" id="PTHR46081:SF8">
    <property type="entry name" value="PEPTIDE METHIONINE SULFOXIDE REDUCTASE 2"/>
    <property type="match status" value="1"/>
</dbReference>
<feature type="domain" description="MsrB" evidence="9">
    <location>
        <begin position="40"/>
        <end position="157"/>
    </location>
</feature>
<evidence type="ECO:0000256" key="5">
    <source>
        <dbReference type="ARBA" id="ARBA00022982"/>
    </source>
</evidence>
<proteinExistence type="inferred from homology"/>
<dbReference type="EMBL" id="SDMP01000016">
    <property type="protein sequence ID" value="RYR03580.1"/>
    <property type="molecule type" value="Genomic_DNA"/>
</dbReference>
<reference evidence="10 11" key="1">
    <citation type="submission" date="2019-01" db="EMBL/GenBank/DDBJ databases">
        <title>Sequencing of cultivated peanut Arachis hypogaea provides insights into genome evolution and oil improvement.</title>
        <authorList>
            <person name="Chen X."/>
        </authorList>
    </citation>
    <scope>NUCLEOTIDE SEQUENCE [LARGE SCALE GENOMIC DNA]</scope>
    <source>
        <strain evidence="11">cv. Fuhuasheng</strain>
        <tissue evidence="10">Leaves</tissue>
    </source>
</reference>
<gene>
    <name evidence="10" type="ORF">Ahy_B06g082622</name>
</gene>
<evidence type="ECO:0000313" key="11">
    <source>
        <dbReference type="Proteomes" id="UP000289738"/>
    </source>
</evidence>
<feature type="signal peptide" evidence="8">
    <location>
        <begin position="1"/>
        <end position="23"/>
    </location>
</feature>
<keyword evidence="5" id="KW-0249">Electron transport</keyword>
<feature type="chain" id="PRO_5019201148" description="MsrB domain-containing protein" evidence="8">
    <location>
        <begin position="24"/>
        <end position="315"/>
    </location>
</feature>
<dbReference type="Gene3D" id="3.30.450.20">
    <property type="entry name" value="PAS domain"/>
    <property type="match status" value="1"/>
</dbReference>
<keyword evidence="7" id="KW-0676">Redox-active center</keyword>
<dbReference type="STRING" id="3818.A0A444YNP6"/>
<keyword evidence="8" id="KW-0732">Signal</keyword>
<keyword evidence="3" id="KW-0479">Metal-binding</keyword>
<dbReference type="GO" id="GO:0046872">
    <property type="term" value="F:metal ion binding"/>
    <property type="evidence" value="ECO:0007669"/>
    <property type="project" value="UniProtKB-KW"/>
</dbReference>
<evidence type="ECO:0000256" key="8">
    <source>
        <dbReference type="SAM" id="SignalP"/>
    </source>
</evidence>
<evidence type="ECO:0000256" key="2">
    <source>
        <dbReference type="ARBA" id="ARBA00007174"/>
    </source>
</evidence>
<dbReference type="InterPro" id="IPR028427">
    <property type="entry name" value="Met_Sox_Rdtase_MsrB"/>
</dbReference>
<keyword evidence="4" id="KW-0862">Zinc</keyword>
<dbReference type="PROSITE" id="PS51790">
    <property type="entry name" value="MSRB"/>
    <property type="match status" value="1"/>
</dbReference>
<keyword evidence="6" id="KW-0560">Oxidoreductase</keyword>
<evidence type="ECO:0000313" key="10">
    <source>
        <dbReference type="EMBL" id="RYR03580.1"/>
    </source>
</evidence>
<dbReference type="InterPro" id="IPR011057">
    <property type="entry name" value="Mss4-like_sf"/>
</dbReference>